<sequence length="72" mass="7637">MQIKSIYDRIDNWVRNLSSLQYALLAWVAAFSVGVPTGLMFPSNTFLNAALTAAGSATGVALVVYLTGMPNG</sequence>
<reference evidence="2 3" key="1">
    <citation type="submission" date="2018-11" db="EMBL/GenBank/DDBJ databases">
        <title>Taxonoimc description of Halomarina strain SPP-AMP-1.</title>
        <authorList>
            <person name="Pal Y."/>
            <person name="Srinivasana K."/>
            <person name="Verma A."/>
            <person name="Kumar P."/>
        </authorList>
    </citation>
    <scope>NUCLEOTIDE SEQUENCE [LARGE SCALE GENOMIC DNA]</scope>
    <source>
        <strain evidence="2 3">SPP-AMP-1</strain>
    </source>
</reference>
<dbReference type="AlphaFoldDB" id="A0A3P3R4V0"/>
<keyword evidence="1" id="KW-0472">Membrane</keyword>
<evidence type="ECO:0008006" key="4">
    <source>
        <dbReference type="Google" id="ProtNLM"/>
    </source>
</evidence>
<evidence type="ECO:0000313" key="2">
    <source>
        <dbReference type="EMBL" id="RRJ28517.1"/>
    </source>
</evidence>
<dbReference type="Proteomes" id="UP000282322">
    <property type="component" value="Unassembled WGS sequence"/>
</dbReference>
<feature type="transmembrane region" description="Helical" evidence="1">
    <location>
        <begin position="46"/>
        <end position="66"/>
    </location>
</feature>
<protein>
    <recommendedName>
        <fullName evidence="4">Holin</fullName>
    </recommendedName>
</protein>
<evidence type="ECO:0000313" key="3">
    <source>
        <dbReference type="Proteomes" id="UP000282322"/>
    </source>
</evidence>
<gene>
    <name evidence="2" type="ORF">EIK79_15600</name>
</gene>
<name>A0A3P3R4V0_9EURY</name>
<organism evidence="2 3">
    <name type="scientific">Halocatena pleomorpha</name>
    <dbReference type="NCBI Taxonomy" id="1785090"/>
    <lineage>
        <taxon>Archaea</taxon>
        <taxon>Methanobacteriati</taxon>
        <taxon>Methanobacteriota</taxon>
        <taxon>Stenosarchaea group</taxon>
        <taxon>Halobacteria</taxon>
        <taxon>Halobacteriales</taxon>
        <taxon>Natronomonadaceae</taxon>
        <taxon>Halocatena</taxon>
    </lineage>
</organism>
<feature type="transmembrane region" description="Helical" evidence="1">
    <location>
        <begin position="20"/>
        <end position="40"/>
    </location>
</feature>
<keyword evidence="1" id="KW-0812">Transmembrane</keyword>
<keyword evidence="1" id="KW-1133">Transmembrane helix</keyword>
<proteinExistence type="predicted"/>
<evidence type="ECO:0000256" key="1">
    <source>
        <dbReference type="SAM" id="Phobius"/>
    </source>
</evidence>
<comment type="caution">
    <text evidence="2">The sequence shown here is derived from an EMBL/GenBank/DDBJ whole genome shotgun (WGS) entry which is preliminary data.</text>
</comment>
<dbReference type="RefSeq" id="WP_124956343.1">
    <property type="nucleotide sequence ID" value="NZ_RRCH01000036.1"/>
</dbReference>
<dbReference type="OrthoDB" id="275564at2157"/>
<accession>A0A3P3R4V0</accession>
<dbReference type="EMBL" id="RRCH01000036">
    <property type="protein sequence ID" value="RRJ28517.1"/>
    <property type="molecule type" value="Genomic_DNA"/>
</dbReference>
<keyword evidence="3" id="KW-1185">Reference proteome</keyword>